<feature type="disulfide bond" evidence="2">
    <location>
        <begin position="436"/>
        <end position="470"/>
    </location>
</feature>
<evidence type="ECO:0000313" key="6">
    <source>
        <dbReference type="WBParaSite" id="HPBE_0001437901-mRNA-1"/>
    </source>
</evidence>
<feature type="disulfide bond" evidence="2">
    <location>
        <begin position="544"/>
        <end position="578"/>
    </location>
</feature>
<keyword evidence="5" id="KW-1185">Reference proteome</keyword>
<evidence type="ECO:0000256" key="2">
    <source>
        <dbReference type="PROSITE-ProRule" id="PRU01005"/>
    </source>
</evidence>
<dbReference type="InterPro" id="IPR008922">
    <property type="entry name" value="Di-copper_centre_dom_sf"/>
</dbReference>
<evidence type="ECO:0000256" key="3">
    <source>
        <dbReference type="SAM" id="MobiDB-lite"/>
    </source>
</evidence>
<dbReference type="Pfam" id="PF01549">
    <property type="entry name" value="ShK"/>
    <property type="match status" value="4"/>
</dbReference>
<dbReference type="GO" id="GO:0046872">
    <property type="term" value="F:metal ion binding"/>
    <property type="evidence" value="ECO:0007669"/>
    <property type="project" value="UniProtKB-KW"/>
</dbReference>
<feature type="disulfide bond" evidence="2">
    <location>
        <begin position="586"/>
        <end position="620"/>
    </location>
</feature>
<feature type="domain" description="ShKT" evidence="4">
    <location>
        <begin position="436"/>
        <end position="470"/>
    </location>
</feature>
<feature type="disulfide bond" evidence="2">
    <location>
        <begin position="481"/>
        <end position="515"/>
    </location>
</feature>
<organism evidence="5 6">
    <name type="scientific">Heligmosomoides polygyrus</name>
    <name type="common">Parasitic roundworm</name>
    <dbReference type="NCBI Taxonomy" id="6339"/>
    <lineage>
        <taxon>Eukaryota</taxon>
        <taxon>Metazoa</taxon>
        <taxon>Ecdysozoa</taxon>
        <taxon>Nematoda</taxon>
        <taxon>Chromadorea</taxon>
        <taxon>Rhabditida</taxon>
        <taxon>Rhabditina</taxon>
        <taxon>Rhabditomorpha</taxon>
        <taxon>Strongyloidea</taxon>
        <taxon>Heligmosomidae</taxon>
        <taxon>Heligmosomoides</taxon>
    </lineage>
</organism>
<dbReference type="PANTHER" id="PTHR11474">
    <property type="entry name" value="TYROSINASE FAMILY MEMBER"/>
    <property type="match status" value="1"/>
</dbReference>
<comment type="caution">
    <text evidence="2">Lacks conserved residue(s) required for the propagation of feature annotation.</text>
</comment>
<accession>A0A183G001</accession>
<name>A0A183G001_HELPZ</name>
<reference evidence="6" key="1">
    <citation type="submission" date="2019-09" db="UniProtKB">
        <authorList>
            <consortium name="WormBaseParasite"/>
        </authorList>
    </citation>
    <scope>IDENTIFICATION</scope>
</reference>
<feature type="domain" description="ShKT" evidence="4">
    <location>
        <begin position="586"/>
        <end position="620"/>
    </location>
</feature>
<feature type="region of interest" description="Disordered" evidence="3">
    <location>
        <begin position="266"/>
        <end position="287"/>
    </location>
</feature>
<keyword evidence="2" id="KW-1015">Disulfide bond</keyword>
<feature type="domain" description="ShKT" evidence="4">
    <location>
        <begin position="481"/>
        <end position="515"/>
    </location>
</feature>
<dbReference type="Proteomes" id="UP000050761">
    <property type="component" value="Unassembled WGS sequence"/>
</dbReference>
<dbReference type="Pfam" id="PF00264">
    <property type="entry name" value="Tyrosinase"/>
    <property type="match status" value="1"/>
</dbReference>
<dbReference type="SMART" id="SM00254">
    <property type="entry name" value="ShKT"/>
    <property type="match status" value="4"/>
</dbReference>
<keyword evidence="1" id="KW-0479">Metal-binding</keyword>
<dbReference type="Gene3D" id="1.10.1280.10">
    <property type="entry name" value="Di-copper center containing domain from catechol oxidase"/>
    <property type="match status" value="1"/>
</dbReference>
<evidence type="ECO:0000259" key="4">
    <source>
        <dbReference type="PROSITE" id="PS51670"/>
    </source>
</evidence>
<evidence type="ECO:0000313" key="5">
    <source>
        <dbReference type="Proteomes" id="UP000050761"/>
    </source>
</evidence>
<feature type="region of interest" description="Disordered" evidence="3">
    <location>
        <begin position="664"/>
        <end position="695"/>
    </location>
</feature>
<dbReference type="WBParaSite" id="HPBE_0001437901-mRNA-1">
    <property type="protein sequence ID" value="HPBE_0001437901-mRNA-1"/>
    <property type="gene ID" value="HPBE_0001437901"/>
</dbReference>
<dbReference type="InterPro" id="IPR002227">
    <property type="entry name" value="Tyrosinase_Cu-bd"/>
</dbReference>
<feature type="domain" description="ShKT" evidence="4">
    <location>
        <begin position="544"/>
        <end position="578"/>
    </location>
</feature>
<dbReference type="AlphaFoldDB" id="A0A183G001"/>
<dbReference type="InterPro" id="IPR003582">
    <property type="entry name" value="ShKT_dom"/>
</dbReference>
<dbReference type="InterPro" id="IPR050316">
    <property type="entry name" value="Tyrosinase/Hemocyanin"/>
</dbReference>
<dbReference type="GO" id="GO:0016491">
    <property type="term" value="F:oxidoreductase activity"/>
    <property type="evidence" value="ECO:0007669"/>
    <property type="project" value="InterPro"/>
</dbReference>
<evidence type="ECO:0000256" key="1">
    <source>
        <dbReference type="ARBA" id="ARBA00022723"/>
    </source>
</evidence>
<sequence length="695" mass="76326">LFQRSICFAQSHLWQLTKLQKRKLNSSDCFCLQTVAPISKASVQSPGGNLAVAALATSASATTAYECMDIACLCGFFGGTGGSNCVLPNGQRLQKGVRKEYRVMTDAERNRYHTAMWTIKNNGDYDTLSRIHTSFQTSPGAHSGPAFLPWHREYIKRYGINRFRVALALSDRLTFRLEIALRRVDPTVSLPYWDSTLESTIPDSTWSCLFTNELMGRAGSNGNIATGAFRGWLIIDVSLSLSFISVEESDVTAVYNTGDFRQVLANTAPDQSRSARETQYPQDSSSCFSQAHYGSNTMQPFFPMVNTDGLSNEYTGTITACRTTATPRVAPLKHLESVSALFDLDNLYSYAPRPTCSASNRAGCGSRFLFCDLSHGAPRCAAKIAVDGPCGGYTNNEDRCYLSVCSGNQCVPVNNVPTTQPPIIIAPPAGNNQETCFNEQQCCAIWANSGECRRNPSYMNLWCKASCGICTPRTYNLNVECSNRSPQCSGWANRGECSNNPAWMTENCRQSCNRCGTTRQQACSPGSGTTQPPQTTAPPVTSTCLNQHYCCIAWASRGYCSSNVAYMRQYCQPSCNFCRGPSSSSCINFSNNCAYWAQTGQCNNNPQYMWENCKQSCGTCYLLNLSSRLSACGFSRRLLRNGKPVSEFAVNPFQLPLRRQSALQSLVPGSEPQVSLAPAPPPKNRRPAQLQPPPR</sequence>
<proteinExistence type="predicted"/>
<dbReference type="PROSITE" id="PS51670">
    <property type="entry name" value="SHKT"/>
    <property type="match status" value="4"/>
</dbReference>
<dbReference type="PANTHER" id="PTHR11474:SF21">
    <property type="entry name" value="SHKT DOMAIN-CONTAINING PROTEIN"/>
    <property type="match status" value="1"/>
</dbReference>
<protein>
    <submittedName>
        <fullName evidence="6">ShTK domain protein</fullName>
    </submittedName>
</protein>
<dbReference type="SUPFAM" id="SSF48056">
    <property type="entry name" value="Di-copper centre-containing domain"/>
    <property type="match status" value="1"/>
</dbReference>